<feature type="compositionally biased region" description="Basic and acidic residues" evidence="1">
    <location>
        <begin position="125"/>
        <end position="141"/>
    </location>
</feature>
<sequence>MFCAGVPIPLGENGMRRKGSRGKLFQFNTSTKDKIRKQRALPCVHRTTQMLDQVNKCLICFFISPKDKIPLHSLHHRQTAPRKKKNLLFAIQLQTTSILQQNHTRYLTERGIADVEFEDIGAHNEPEEEHEHGGDDEHGGEDLANEADDAVEDAPTTAAQAPVSTSVAGWTTVGLGQQNGGTVVSVV</sequence>
<gene>
    <name evidence="2" type="ORF">HKW66_Vig0169950</name>
</gene>
<feature type="compositionally biased region" description="Acidic residues" evidence="1">
    <location>
        <begin position="143"/>
        <end position="152"/>
    </location>
</feature>
<accession>A0A8T0JSN3</accession>
<proteinExistence type="predicted"/>
<reference evidence="2 3" key="1">
    <citation type="submission" date="2020-05" db="EMBL/GenBank/DDBJ databases">
        <title>Vigna angularis (adzuki bean) Var. LongXiaoDou No. 4 denovo assembly.</title>
        <authorList>
            <person name="Xiang H."/>
        </authorList>
    </citation>
    <scope>NUCLEOTIDE SEQUENCE [LARGE SCALE GENOMIC DNA]</scope>
    <source>
        <tissue evidence="2">Leaf</tissue>
    </source>
</reference>
<dbReference type="EMBL" id="JABFOF010000009">
    <property type="protein sequence ID" value="KAG2380216.1"/>
    <property type="molecule type" value="Genomic_DNA"/>
</dbReference>
<name>A0A8T0JSN3_PHAAN</name>
<evidence type="ECO:0000256" key="1">
    <source>
        <dbReference type="SAM" id="MobiDB-lite"/>
    </source>
</evidence>
<evidence type="ECO:0000313" key="2">
    <source>
        <dbReference type="EMBL" id="KAG2380216.1"/>
    </source>
</evidence>
<feature type="region of interest" description="Disordered" evidence="1">
    <location>
        <begin position="125"/>
        <end position="167"/>
    </location>
</feature>
<organism evidence="2 3">
    <name type="scientific">Phaseolus angularis</name>
    <name type="common">Azuki bean</name>
    <name type="synonym">Vigna angularis</name>
    <dbReference type="NCBI Taxonomy" id="3914"/>
    <lineage>
        <taxon>Eukaryota</taxon>
        <taxon>Viridiplantae</taxon>
        <taxon>Streptophyta</taxon>
        <taxon>Embryophyta</taxon>
        <taxon>Tracheophyta</taxon>
        <taxon>Spermatophyta</taxon>
        <taxon>Magnoliopsida</taxon>
        <taxon>eudicotyledons</taxon>
        <taxon>Gunneridae</taxon>
        <taxon>Pentapetalae</taxon>
        <taxon>rosids</taxon>
        <taxon>fabids</taxon>
        <taxon>Fabales</taxon>
        <taxon>Fabaceae</taxon>
        <taxon>Papilionoideae</taxon>
        <taxon>50 kb inversion clade</taxon>
        <taxon>NPAAA clade</taxon>
        <taxon>indigoferoid/millettioid clade</taxon>
        <taxon>Phaseoleae</taxon>
        <taxon>Vigna</taxon>
    </lineage>
</organism>
<feature type="compositionally biased region" description="Polar residues" evidence="1">
    <location>
        <begin position="157"/>
        <end position="167"/>
    </location>
</feature>
<protein>
    <submittedName>
        <fullName evidence="2">Uncharacterized protein</fullName>
    </submittedName>
</protein>
<comment type="caution">
    <text evidence="2">The sequence shown here is derived from an EMBL/GenBank/DDBJ whole genome shotgun (WGS) entry which is preliminary data.</text>
</comment>
<evidence type="ECO:0000313" key="3">
    <source>
        <dbReference type="Proteomes" id="UP000743370"/>
    </source>
</evidence>
<dbReference type="Proteomes" id="UP000743370">
    <property type="component" value="Unassembled WGS sequence"/>
</dbReference>
<dbReference type="AlphaFoldDB" id="A0A8T0JSN3"/>